<accession>A0AAP0FAD1</accession>
<evidence type="ECO:0000313" key="4">
    <source>
        <dbReference type="Proteomes" id="UP001420932"/>
    </source>
</evidence>
<name>A0AAP0FAD1_9MAGN</name>
<dbReference type="PROSITE" id="PS50012">
    <property type="entry name" value="RCC1_3"/>
    <property type="match status" value="4"/>
</dbReference>
<feature type="repeat" description="RCC1" evidence="2">
    <location>
        <begin position="125"/>
        <end position="176"/>
    </location>
</feature>
<evidence type="ECO:0000256" key="2">
    <source>
        <dbReference type="PROSITE-ProRule" id="PRU00235"/>
    </source>
</evidence>
<dbReference type="PANTHER" id="PTHR22872:SF10">
    <property type="entry name" value="ULTRAVIOLET-B RECEPTOR UVR8"/>
    <property type="match status" value="1"/>
</dbReference>
<feature type="repeat" description="RCC1" evidence="2">
    <location>
        <begin position="181"/>
        <end position="235"/>
    </location>
</feature>
<sequence>MEEEEEEEEEEETKQFLNEMWCWGAGTDGQLALANPQDQHLPQPLPSLPHISQLACGGAHVIALTKPPNKPPQVLTWGRGANGQLGHAHLLNSPSPTPLPLHSSAITISRVAAGWNHSAFLSHSGAVFTCGDGSFGQLGHGDFQSHSRPLQISSFGDKFAVHIACGMRHSLVLFRSELGSYSVYGFGSGKRGQLGVSKDKVGGLFNVPQLTLGLDGLDVTAVFANGDHSAVLTGDIAVVFMVSEVHSYH</sequence>
<dbReference type="PRINTS" id="PR00633">
    <property type="entry name" value="RCCNDNSATION"/>
</dbReference>
<dbReference type="PANTHER" id="PTHR22872">
    <property type="entry name" value="BTK-BINDING PROTEIN-RELATED"/>
    <property type="match status" value="1"/>
</dbReference>
<evidence type="ECO:0008006" key="5">
    <source>
        <dbReference type="Google" id="ProtNLM"/>
    </source>
</evidence>
<evidence type="ECO:0000313" key="3">
    <source>
        <dbReference type="EMBL" id="KAK9107771.1"/>
    </source>
</evidence>
<dbReference type="SUPFAM" id="SSF50985">
    <property type="entry name" value="RCC1/BLIP-II"/>
    <property type="match status" value="1"/>
</dbReference>
<comment type="caution">
    <text evidence="3">The sequence shown here is derived from an EMBL/GenBank/DDBJ whole genome shotgun (WGS) entry which is preliminary data.</text>
</comment>
<dbReference type="PROSITE" id="PS00626">
    <property type="entry name" value="RCC1_2"/>
    <property type="match status" value="1"/>
</dbReference>
<proteinExistence type="predicted"/>
<feature type="repeat" description="RCC1" evidence="2">
    <location>
        <begin position="72"/>
        <end position="124"/>
    </location>
</feature>
<dbReference type="Proteomes" id="UP001420932">
    <property type="component" value="Unassembled WGS sequence"/>
</dbReference>
<keyword evidence="1" id="KW-0677">Repeat</keyword>
<dbReference type="AlphaFoldDB" id="A0AAP0FAD1"/>
<dbReference type="EMBL" id="JBBNAF010000010">
    <property type="protein sequence ID" value="KAK9107771.1"/>
    <property type="molecule type" value="Genomic_DNA"/>
</dbReference>
<dbReference type="InterPro" id="IPR051625">
    <property type="entry name" value="Signaling_Regulatory_Domain"/>
</dbReference>
<reference evidence="3 4" key="1">
    <citation type="submission" date="2024-01" db="EMBL/GenBank/DDBJ databases">
        <title>Genome assemblies of Stephania.</title>
        <authorList>
            <person name="Yang L."/>
        </authorList>
    </citation>
    <scope>NUCLEOTIDE SEQUENCE [LARGE SCALE GENOMIC DNA]</scope>
    <source>
        <strain evidence="3">YNDBR</strain>
        <tissue evidence="3">Leaf</tissue>
    </source>
</reference>
<organism evidence="3 4">
    <name type="scientific">Stephania yunnanensis</name>
    <dbReference type="NCBI Taxonomy" id="152371"/>
    <lineage>
        <taxon>Eukaryota</taxon>
        <taxon>Viridiplantae</taxon>
        <taxon>Streptophyta</taxon>
        <taxon>Embryophyta</taxon>
        <taxon>Tracheophyta</taxon>
        <taxon>Spermatophyta</taxon>
        <taxon>Magnoliopsida</taxon>
        <taxon>Ranunculales</taxon>
        <taxon>Menispermaceae</taxon>
        <taxon>Menispermoideae</taxon>
        <taxon>Cissampelideae</taxon>
        <taxon>Stephania</taxon>
    </lineage>
</organism>
<evidence type="ECO:0000256" key="1">
    <source>
        <dbReference type="ARBA" id="ARBA00022737"/>
    </source>
</evidence>
<protein>
    <recommendedName>
        <fullName evidence="5">Ultraviolet-B receptor UVR8</fullName>
    </recommendedName>
</protein>
<dbReference type="InterPro" id="IPR000408">
    <property type="entry name" value="Reg_chr_condens"/>
</dbReference>
<dbReference type="Pfam" id="PF00415">
    <property type="entry name" value="RCC1"/>
    <property type="match status" value="4"/>
</dbReference>
<gene>
    <name evidence="3" type="ORF">Syun_023782</name>
</gene>
<keyword evidence="4" id="KW-1185">Reference proteome</keyword>
<dbReference type="Gene3D" id="2.130.10.30">
    <property type="entry name" value="Regulator of chromosome condensation 1/beta-lactamase-inhibitor protein II"/>
    <property type="match status" value="1"/>
</dbReference>
<dbReference type="InterPro" id="IPR009091">
    <property type="entry name" value="RCC1/BLIP-II"/>
</dbReference>
<feature type="repeat" description="RCC1" evidence="2">
    <location>
        <begin position="18"/>
        <end position="67"/>
    </location>
</feature>